<dbReference type="AlphaFoldDB" id="A0AAE3H211"/>
<reference evidence="3 4" key="1">
    <citation type="submission" date="2018-11" db="EMBL/GenBank/DDBJ databases">
        <title>Novel bacteria species description.</title>
        <authorList>
            <person name="Han J.-H."/>
        </authorList>
    </citation>
    <scope>NUCLEOTIDE SEQUENCE [LARGE SCALE GENOMIC DNA]</scope>
    <source>
        <strain evidence="3 4">KCTC23259</strain>
    </source>
</reference>
<dbReference type="RefSeq" id="WP_255036984.1">
    <property type="nucleotide sequence ID" value="NZ_RJUF01000022.1"/>
</dbReference>
<dbReference type="Pfam" id="PF00561">
    <property type="entry name" value="Abhydrolase_1"/>
    <property type="match status" value="1"/>
</dbReference>
<dbReference type="SUPFAM" id="SSF53474">
    <property type="entry name" value="alpha/beta-Hydrolases"/>
    <property type="match status" value="1"/>
</dbReference>
<dbReference type="Proteomes" id="UP001204144">
    <property type="component" value="Unassembled WGS sequence"/>
</dbReference>
<keyword evidence="1" id="KW-1133">Transmembrane helix</keyword>
<proteinExistence type="predicted"/>
<comment type="caution">
    <text evidence="3">The sequence shown here is derived from an EMBL/GenBank/DDBJ whole genome shotgun (WGS) entry which is preliminary data.</text>
</comment>
<keyword evidence="4" id="KW-1185">Reference proteome</keyword>
<dbReference type="EMBL" id="RJUF01000022">
    <property type="protein sequence ID" value="MCP9763197.1"/>
    <property type="molecule type" value="Genomic_DNA"/>
</dbReference>
<evidence type="ECO:0000313" key="3">
    <source>
        <dbReference type="EMBL" id="MCP9763197.1"/>
    </source>
</evidence>
<evidence type="ECO:0000313" key="4">
    <source>
        <dbReference type="Proteomes" id="UP001204144"/>
    </source>
</evidence>
<feature type="domain" description="AB hydrolase-1" evidence="2">
    <location>
        <begin position="15"/>
        <end position="243"/>
    </location>
</feature>
<gene>
    <name evidence="3" type="ORF">EGI31_09530</name>
</gene>
<dbReference type="InterPro" id="IPR050266">
    <property type="entry name" value="AB_hydrolase_sf"/>
</dbReference>
<evidence type="ECO:0000259" key="2">
    <source>
        <dbReference type="Pfam" id="PF00561"/>
    </source>
</evidence>
<protein>
    <submittedName>
        <fullName evidence="3">Alpha/beta hydrolase</fullName>
    </submittedName>
</protein>
<feature type="transmembrane region" description="Helical" evidence="1">
    <location>
        <begin position="132"/>
        <end position="152"/>
    </location>
</feature>
<evidence type="ECO:0000256" key="1">
    <source>
        <dbReference type="SAM" id="Phobius"/>
    </source>
</evidence>
<keyword evidence="3" id="KW-0378">Hydrolase</keyword>
<dbReference type="InterPro" id="IPR029058">
    <property type="entry name" value="AB_hydrolase_fold"/>
</dbReference>
<dbReference type="PANTHER" id="PTHR43798">
    <property type="entry name" value="MONOACYLGLYCEROL LIPASE"/>
    <property type="match status" value="1"/>
</dbReference>
<dbReference type="InterPro" id="IPR000073">
    <property type="entry name" value="AB_hydrolase_1"/>
</dbReference>
<keyword evidence="1" id="KW-0812">Transmembrane</keyword>
<accession>A0AAE3H211</accession>
<keyword evidence="1" id="KW-0472">Membrane</keyword>
<name>A0AAE3H211_9BACT</name>
<organism evidence="3 4">
    <name type="scientific">Lacihabitans soyangensis</name>
    <dbReference type="NCBI Taxonomy" id="869394"/>
    <lineage>
        <taxon>Bacteria</taxon>
        <taxon>Pseudomonadati</taxon>
        <taxon>Bacteroidota</taxon>
        <taxon>Cytophagia</taxon>
        <taxon>Cytophagales</taxon>
        <taxon>Leadbetterellaceae</taxon>
        <taxon>Lacihabitans</taxon>
    </lineage>
</organism>
<dbReference type="GO" id="GO:0016787">
    <property type="term" value="F:hydrolase activity"/>
    <property type="evidence" value="ECO:0007669"/>
    <property type="project" value="UniProtKB-KW"/>
</dbReference>
<sequence length="260" mass="30012">MLHFTKFELSSEADWVTFVHGAGGSSAIWYKQLKHFKQHFNVLLIDLRGHGKSKKVDYKFLKKYTFKSISSEVVDVLDHLNITSSHFVGISLGTIIIREISEHFPGKVKSMVLAGAVMQLNLKGQILMRLGVWLKSVLPYLILYRIFAFVILPKKSHKESRNLFINEAKKLYQKEFQRWFTLVSEVNPLLRFFRIKDTGISTLYIMGSEDHMFLPSIRKLVANHKSAVLKVIEQSGHVVNIDQPFIFNQETTKFLQSRAV</sequence>
<dbReference type="Gene3D" id="3.40.50.1820">
    <property type="entry name" value="alpha/beta hydrolase"/>
    <property type="match status" value="1"/>
</dbReference>